<dbReference type="InParanoid" id="E2ACB2"/>
<organism evidence="12">
    <name type="scientific">Camponotus floridanus</name>
    <name type="common">Florida carpenter ant</name>
    <dbReference type="NCBI Taxonomy" id="104421"/>
    <lineage>
        <taxon>Eukaryota</taxon>
        <taxon>Metazoa</taxon>
        <taxon>Ecdysozoa</taxon>
        <taxon>Arthropoda</taxon>
        <taxon>Hexapoda</taxon>
        <taxon>Insecta</taxon>
        <taxon>Pterygota</taxon>
        <taxon>Neoptera</taxon>
        <taxon>Endopterygota</taxon>
        <taxon>Hymenoptera</taxon>
        <taxon>Apocrita</taxon>
        <taxon>Aculeata</taxon>
        <taxon>Formicoidea</taxon>
        <taxon>Formicidae</taxon>
        <taxon>Formicinae</taxon>
        <taxon>Camponotus</taxon>
    </lineage>
</organism>
<dbReference type="EMBL" id="GL438491">
    <property type="protein sequence ID" value="EFN68902.1"/>
    <property type="molecule type" value="Genomic_DNA"/>
</dbReference>
<feature type="non-terminal residue" evidence="11">
    <location>
        <position position="1"/>
    </location>
</feature>
<evidence type="ECO:0000256" key="6">
    <source>
        <dbReference type="ARBA" id="ARBA00023015"/>
    </source>
</evidence>
<accession>E2ACB2</accession>
<keyword evidence="4 9" id="KW-0863">Zinc-finger</keyword>
<evidence type="ECO:0000256" key="1">
    <source>
        <dbReference type="ARBA" id="ARBA00004123"/>
    </source>
</evidence>
<keyword evidence="5" id="KW-0862">Zinc</keyword>
<protein>
    <submittedName>
        <fullName evidence="11">Zinc finger protein Xfin</fullName>
    </submittedName>
</protein>
<proteinExistence type="predicted"/>
<feature type="domain" description="C2H2-type" evidence="10">
    <location>
        <begin position="14"/>
        <end position="41"/>
    </location>
</feature>
<dbReference type="GO" id="GO:0005654">
    <property type="term" value="C:nucleoplasm"/>
    <property type="evidence" value="ECO:0007669"/>
    <property type="project" value="TreeGrafter"/>
</dbReference>
<dbReference type="FunFam" id="3.30.160.60:FF:002343">
    <property type="entry name" value="Zinc finger protein 33A"/>
    <property type="match status" value="1"/>
</dbReference>
<dbReference type="GO" id="GO:0001227">
    <property type="term" value="F:DNA-binding transcription repressor activity, RNA polymerase II-specific"/>
    <property type="evidence" value="ECO:0007669"/>
    <property type="project" value="TreeGrafter"/>
</dbReference>
<comment type="subcellular location">
    <subcellularLocation>
        <location evidence="1">Nucleus</location>
    </subcellularLocation>
</comment>
<dbReference type="GO" id="GO:0000978">
    <property type="term" value="F:RNA polymerase II cis-regulatory region sequence-specific DNA binding"/>
    <property type="evidence" value="ECO:0007669"/>
    <property type="project" value="TreeGrafter"/>
</dbReference>
<evidence type="ECO:0000256" key="2">
    <source>
        <dbReference type="ARBA" id="ARBA00022723"/>
    </source>
</evidence>
<gene>
    <name evidence="11" type="ORF">EAG_03479</name>
</gene>
<dbReference type="InterPro" id="IPR013087">
    <property type="entry name" value="Znf_C2H2_type"/>
</dbReference>
<dbReference type="PANTHER" id="PTHR24399">
    <property type="entry name" value="ZINC FINGER AND BTB DOMAIN-CONTAINING"/>
    <property type="match status" value="1"/>
</dbReference>
<reference evidence="11 12" key="1">
    <citation type="journal article" date="2010" name="Science">
        <title>Genomic comparison of the ants Camponotus floridanus and Harpegnathos saltator.</title>
        <authorList>
            <person name="Bonasio R."/>
            <person name="Zhang G."/>
            <person name="Ye C."/>
            <person name="Mutti N.S."/>
            <person name="Fang X."/>
            <person name="Qin N."/>
            <person name="Donahue G."/>
            <person name="Yang P."/>
            <person name="Li Q."/>
            <person name="Li C."/>
            <person name="Zhang P."/>
            <person name="Huang Z."/>
            <person name="Berger S.L."/>
            <person name="Reinberg D."/>
            <person name="Wang J."/>
            <person name="Liebig J."/>
        </authorList>
    </citation>
    <scope>NUCLEOTIDE SEQUENCE [LARGE SCALE GENOMIC DNA]</scope>
    <source>
        <strain evidence="12">C129</strain>
    </source>
</reference>
<feature type="non-terminal residue" evidence="11">
    <location>
        <position position="51"/>
    </location>
</feature>
<dbReference type="Proteomes" id="UP000000311">
    <property type="component" value="Unassembled WGS sequence"/>
</dbReference>
<evidence type="ECO:0000256" key="3">
    <source>
        <dbReference type="ARBA" id="ARBA00022737"/>
    </source>
</evidence>
<keyword evidence="6" id="KW-0805">Transcription regulation</keyword>
<keyword evidence="8" id="KW-0539">Nucleus</keyword>
<evidence type="ECO:0000256" key="5">
    <source>
        <dbReference type="ARBA" id="ARBA00022833"/>
    </source>
</evidence>
<evidence type="ECO:0000256" key="8">
    <source>
        <dbReference type="ARBA" id="ARBA00023242"/>
    </source>
</evidence>
<keyword evidence="12" id="KW-1185">Reference proteome</keyword>
<evidence type="ECO:0000256" key="4">
    <source>
        <dbReference type="ARBA" id="ARBA00022771"/>
    </source>
</evidence>
<evidence type="ECO:0000256" key="9">
    <source>
        <dbReference type="PROSITE-ProRule" id="PRU00042"/>
    </source>
</evidence>
<dbReference type="InterPro" id="IPR036236">
    <property type="entry name" value="Znf_C2H2_sf"/>
</dbReference>
<keyword evidence="3" id="KW-0677">Repeat</keyword>
<keyword evidence="2" id="KW-0479">Metal-binding</keyword>
<dbReference type="GO" id="GO:0008270">
    <property type="term" value="F:zinc ion binding"/>
    <property type="evidence" value="ECO:0007669"/>
    <property type="project" value="UniProtKB-KW"/>
</dbReference>
<name>E2ACB2_CAMFO</name>
<evidence type="ECO:0000259" key="10">
    <source>
        <dbReference type="PROSITE" id="PS50157"/>
    </source>
</evidence>
<keyword evidence="7" id="KW-0804">Transcription</keyword>
<dbReference type="PROSITE" id="PS50157">
    <property type="entry name" value="ZINC_FINGER_C2H2_2"/>
    <property type="match status" value="1"/>
</dbReference>
<dbReference type="PANTHER" id="PTHR24399:SF23">
    <property type="entry name" value="C2H2-TYPE DOMAIN-CONTAINING PROTEIN"/>
    <property type="match status" value="1"/>
</dbReference>
<evidence type="ECO:0000313" key="12">
    <source>
        <dbReference type="Proteomes" id="UP000000311"/>
    </source>
</evidence>
<evidence type="ECO:0000256" key="7">
    <source>
        <dbReference type="ARBA" id="ARBA00023163"/>
    </source>
</evidence>
<dbReference type="SUPFAM" id="SSF57667">
    <property type="entry name" value="beta-beta-alpha zinc fingers"/>
    <property type="match status" value="1"/>
</dbReference>
<dbReference type="Gene3D" id="3.30.160.60">
    <property type="entry name" value="Classic Zinc Finger"/>
    <property type="match status" value="2"/>
</dbReference>
<dbReference type="AlphaFoldDB" id="E2ACB2"/>
<evidence type="ECO:0000313" key="11">
    <source>
        <dbReference type="EMBL" id="EFN68902.1"/>
    </source>
</evidence>
<sequence length="51" mass="6204">LNKHKRKHTGDQSYTCNEYQQKFSYASNLIRHQQTHSRIRPFFCQICGRTF</sequence>